<name>A0A0G0IBB8_9BACT</name>
<comment type="function">
    <text evidence="4">Responsible for synthesis of pseudouridine from uracil.</text>
</comment>
<dbReference type="Pfam" id="PF00849">
    <property type="entry name" value="PseudoU_synth_2"/>
    <property type="match status" value="1"/>
</dbReference>
<evidence type="ECO:0000256" key="3">
    <source>
        <dbReference type="PIRSR" id="PIRSR606225-1"/>
    </source>
</evidence>
<dbReference type="GO" id="GO:0000455">
    <property type="term" value="P:enzyme-directed rRNA pseudouridine synthesis"/>
    <property type="evidence" value="ECO:0007669"/>
    <property type="project" value="TreeGrafter"/>
</dbReference>
<evidence type="ECO:0000256" key="4">
    <source>
        <dbReference type="RuleBase" id="RU362028"/>
    </source>
</evidence>
<gene>
    <name evidence="6" type="ORF">US67_C0038G0006</name>
</gene>
<comment type="similarity">
    <text evidence="1 4">Belongs to the pseudouridine synthase RluA family.</text>
</comment>
<dbReference type="PATRIC" id="fig|1618592.3.peg.622"/>
<evidence type="ECO:0000256" key="1">
    <source>
        <dbReference type="ARBA" id="ARBA00010876"/>
    </source>
</evidence>
<feature type="active site" evidence="3">
    <location>
        <position position="63"/>
    </location>
</feature>
<evidence type="ECO:0000313" key="7">
    <source>
        <dbReference type="Proteomes" id="UP000034366"/>
    </source>
</evidence>
<dbReference type="GO" id="GO:0009982">
    <property type="term" value="F:pseudouridine synthase activity"/>
    <property type="evidence" value="ECO:0007669"/>
    <property type="project" value="InterPro"/>
</dbReference>
<dbReference type="Gene3D" id="3.30.2350.10">
    <property type="entry name" value="Pseudouridine synthase"/>
    <property type="match status" value="1"/>
</dbReference>
<dbReference type="InterPro" id="IPR050188">
    <property type="entry name" value="RluA_PseudoU_synthase"/>
</dbReference>
<dbReference type="InterPro" id="IPR006225">
    <property type="entry name" value="PsdUridine_synth_RluC/D"/>
</dbReference>
<dbReference type="PROSITE" id="PS01129">
    <property type="entry name" value="PSI_RLU"/>
    <property type="match status" value="1"/>
</dbReference>
<dbReference type="EC" id="5.4.99.-" evidence="4"/>
<comment type="catalytic activity">
    <reaction evidence="4">
        <text>a uridine in RNA = a pseudouridine in RNA</text>
        <dbReference type="Rhea" id="RHEA:48348"/>
        <dbReference type="Rhea" id="RHEA-COMP:12068"/>
        <dbReference type="Rhea" id="RHEA-COMP:12069"/>
        <dbReference type="ChEBI" id="CHEBI:65314"/>
        <dbReference type="ChEBI" id="CHEBI:65315"/>
    </reaction>
</comment>
<dbReference type="InterPro" id="IPR006145">
    <property type="entry name" value="PsdUridine_synth_RsuA/RluA"/>
</dbReference>
<sequence length="243" mass="27454">MSTPKILYEDDSILVLDKPAGWVVNDAKTAHGNPIIQNWIGNNFNFPLSGDVEMRGGIVHRLDKDTSGILLIGKTRKAFESLQDQFKERTVKKSYFALVHGNVKNDSGTISEPVGRLPWNRERFGVLPAGKPSETYYEIKDRYKDPNGNSCTLLKATPKTGRTHQIRVHLKHIGHPIVSDSFYAGRKTSRKDKLWCSRLFLHSGEITFTHPTEGKIMNLSCPLPEDLRQCLDCLIMINIPSRN</sequence>
<dbReference type="GO" id="GO:0140098">
    <property type="term" value="F:catalytic activity, acting on RNA"/>
    <property type="evidence" value="ECO:0007669"/>
    <property type="project" value="UniProtKB-ARBA"/>
</dbReference>
<evidence type="ECO:0000259" key="5">
    <source>
        <dbReference type="Pfam" id="PF00849"/>
    </source>
</evidence>
<keyword evidence="2 4" id="KW-0413">Isomerase</keyword>
<protein>
    <recommendedName>
        <fullName evidence="4">Pseudouridine synthase</fullName>
        <ecNumber evidence="4">5.4.99.-</ecNumber>
    </recommendedName>
</protein>
<reference evidence="6 7" key="1">
    <citation type="journal article" date="2015" name="Nature">
        <title>rRNA introns, odd ribosomes, and small enigmatic genomes across a large radiation of phyla.</title>
        <authorList>
            <person name="Brown C.T."/>
            <person name="Hug L.A."/>
            <person name="Thomas B.C."/>
            <person name="Sharon I."/>
            <person name="Castelle C.J."/>
            <person name="Singh A."/>
            <person name="Wilkins M.J."/>
            <person name="Williams K.H."/>
            <person name="Banfield J.F."/>
        </authorList>
    </citation>
    <scope>NUCLEOTIDE SEQUENCE [LARGE SCALE GENOMIC DNA]</scope>
</reference>
<comment type="caution">
    <text evidence="6">The sequence shown here is derived from an EMBL/GenBank/DDBJ whole genome shotgun (WGS) entry which is preliminary data.</text>
</comment>
<proteinExistence type="inferred from homology"/>
<dbReference type="CDD" id="cd02869">
    <property type="entry name" value="PseudoU_synth_RluA_like"/>
    <property type="match status" value="1"/>
</dbReference>
<accession>A0A0G0IBB8</accession>
<dbReference type="InterPro" id="IPR020103">
    <property type="entry name" value="PsdUridine_synth_cat_dom_sf"/>
</dbReference>
<evidence type="ECO:0000313" key="6">
    <source>
        <dbReference type="EMBL" id="KKQ48265.1"/>
    </source>
</evidence>
<organism evidence="6 7">
    <name type="scientific">Candidatus Woesebacteria bacterium GW2011_GWD1_38_10</name>
    <dbReference type="NCBI Taxonomy" id="1618592"/>
    <lineage>
        <taxon>Bacteria</taxon>
        <taxon>Candidatus Woeseibacteriota</taxon>
    </lineage>
</organism>
<feature type="domain" description="Pseudouridine synthase RsuA/RluA-like" evidence="5">
    <location>
        <begin position="13"/>
        <end position="172"/>
    </location>
</feature>
<dbReference type="PANTHER" id="PTHR21600">
    <property type="entry name" value="MITOCHONDRIAL RNA PSEUDOURIDINE SYNTHASE"/>
    <property type="match status" value="1"/>
</dbReference>
<dbReference type="Proteomes" id="UP000034366">
    <property type="component" value="Unassembled WGS sequence"/>
</dbReference>
<dbReference type="NCBIfam" id="TIGR00005">
    <property type="entry name" value="rluA_subfam"/>
    <property type="match status" value="1"/>
</dbReference>
<dbReference type="AlphaFoldDB" id="A0A0G0IBB8"/>
<dbReference type="GO" id="GO:0003723">
    <property type="term" value="F:RNA binding"/>
    <property type="evidence" value="ECO:0007669"/>
    <property type="project" value="InterPro"/>
</dbReference>
<dbReference type="PANTHER" id="PTHR21600:SF44">
    <property type="entry name" value="RIBOSOMAL LARGE SUBUNIT PSEUDOURIDINE SYNTHASE D"/>
    <property type="match status" value="1"/>
</dbReference>
<dbReference type="SUPFAM" id="SSF55120">
    <property type="entry name" value="Pseudouridine synthase"/>
    <property type="match status" value="1"/>
</dbReference>
<dbReference type="InterPro" id="IPR006224">
    <property type="entry name" value="PsdUridine_synth_RluA-like_CS"/>
</dbReference>
<evidence type="ECO:0000256" key="2">
    <source>
        <dbReference type="ARBA" id="ARBA00023235"/>
    </source>
</evidence>
<dbReference type="EMBL" id="LBTW01000038">
    <property type="protein sequence ID" value="KKQ48265.1"/>
    <property type="molecule type" value="Genomic_DNA"/>
</dbReference>